<feature type="chain" id="PRO_5004201313" evidence="1">
    <location>
        <begin position="20"/>
        <end position="629"/>
    </location>
</feature>
<evidence type="ECO:0000256" key="1">
    <source>
        <dbReference type="SAM" id="SignalP"/>
    </source>
</evidence>
<protein>
    <submittedName>
        <fullName evidence="2">Transmembrane protein, putative</fullName>
    </submittedName>
</protein>
<dbReference type="InParanoid" id="Q233W1"/>
<evidence type="ECO:0000313" key="2">
    <source>
        <dbReference type="EMBL" id="EAR91823.2"/>
    </source>
</evidence>
<dbReference type="RefSeq" id="XP_001012068.2">
    <property type="nucleotide sequence ID" value="XM_001012068.2"/>
</dbReference>
<dbReference type="GeneID" id="7846636"/>
<dbReference type="eggNOG" id="ENOG502RYKP">
    <property type="taxonomic scope" value="Eukaryota"/>
</dbReference>
<dbReference type="EMBL" id="GG662768">
    <property type="protein sequence ID" value="EAR91823.2"/>
    <property type="molecule type" value="Genomic_DNA"/>
</dbReference>
<organism evidence="2 3">
    <name type="scientific">Tetrahymena thermophila (strain SB210)</name>
    <dbReference type="NCBI Taxonomy" id="312017"/>
    <lineage>
        <taxon>Eukaryota</taxon>
        <taxon>Sar</taxon>
        <taxon>Alveolata</taxon>
        <taxon>Ciliophora</taxon>
        <taxon>Intramacronucleata</taxon>
        <taxon>Oligohymenophorea</taxon>
        <taxon>Hymenostomatida</taxon>
        <taxon>Tetrahymenina</taxon>
        <taxon>Tetrahymenidae</taxon>
        <taxon>Tetrahymena</taxon>
    </lineage>
</organism>
<feature type="signal peptide" evidence="1">
    <location>
        <begin position="1"/>
        <end position="19"/>
    </location>
</feature>
<gene>
    <name evidence="2" type="ORF">TTHERM_00985170</name>
</gene>
<keyword evidence="2" id="KW-0472">Membrane</keyword>
<keyword evidence="3" id="KW-1185">Reference proteome</keyword>
<dbReference type="HOGENOM" id="CLU_266837_0_0_1"/>
<dbReference type="KEGG" id="tet:TTHERM_00985170"/>
<dbReference type="Proteomes" id="UP000009168">
    <property type="component" value="Unassembled WGS sequence"/>
</dbReference>
<dbReference type="OrthoDB" id="10025474at2759"/>
<evidence type="ECO:0000313" key="3">
    <source>
        <dbReference type="Proteomes" id="UP000009168"/>
    </source>
</evidence>
<reference evidence="3" key="1">
    <citation type="journal article" date="2006" name="PLoS Biol.">
        <title>Macronuclear genome sequence of the ciliate Tetrahymena thermophila, a model eukaryote.</title>
        <authorList>
            <person name="Eisen J.A."/>
            <person name="Coyne R.S."/>
            <person name="Wu M."/>
            <person name="Wu D."/>
            <person name="Thiagarajan M."/>
            <person name="Wortman J.R."/>
            <person name="Badger J.H."/>
            <person name="Ren Q."/>
            <person name="Amedeo P."/>
            <person name="Jones K.M."/>
            <person name="Tallon L.J."/>
            <person name="Delcher A.L."/>
            <person name="Salzberg S.L."/>
            <person name="Silva J.C."/>
            <person name="Haas B.J."/>
            <person name="Majoros W.H."/>
            <person name="Farzad M."/>
            <person name="Carlton J.M."/>
            <person name="Smith R.K. Jr."/>
            <person name="Garg J."/>
            <person name="Pearlman R.E."/>
            <person name="Karrer K.M."/>
            <person name="Sun L."/>
            <person name="Manning G."/>
            <person name="Elde N.C."/>
            <person name="Turkewitz A.P."/>
            <person name="Asai D.J."/>
            <person name="Wilkes D.E."/>
            <person name="Wang Y."/>
            <person name="Cai H."/>
            <person name="Collins K."/>
            <person name="Stewart B.A."/>
            <person name="Lee S.R."/>
            <person name="Wilamowska K."/>
            <person name="Weinberg Z."/>
            <person name="Ruzzo W.L."/>
            <person name="Wloga D."/>
            <person name="Gaertig J."/>
            <person name="Frankel J."/>
            <person name="Tsao C.-C."/>
            <person name="Gorovsky M.A."/>
            <person name="Keeling P.J."/>
            <person name="Waller R.F."/>
            <person name="Patron N.J."/>
            <person name="Cherry J.M."/>
            <person name="Stover N.A."/>
            <person name="Krieger C.J."/>
            <person name="del Toro C."/>
            <person name="Ryder H.F."/>
            <person name="Williamson S.C."/>
            <person name="Barbeau R.A."/>
            <person name="Hamilton E.P."/>
            <person name="Orias E."/>
        </authorList>
    </citation>
    <scope>NUCLEOTIDE SEQUENCE [LARGE SCALE GENOMIC DNA]</scope>
    <source>
        <strain evidence="3">SB210</strain>
    </source>
</reference>
<name>Q233W1_TETTS</name>
<keyword evidence="2" id="KW-0812">Transmembrane</keyword>
<sequence>MKQIQYFCIFLALLTLCSASSFLFSNNSQDLSYHQQLNDLSKKLVGQRYNQQKEFKYFPPQFFEKQGLYSSNIHGNAMDQNNTFFYHLIREYVGCPDSNMFVTNFVLSALLDCAELGTIEIDQDMFEESIDAILEFRDKNQQEGIPSYSFWLQNNKNGTWYSYPQNLQKVAQMIKIMPDWVKNIFTKMGLNFVTIADQIVDAFHLPPDTDDSSVNIALGIRILNSPFIRQSIKDKWIKSNHNLQGYYQLLKKYSYKPFDSSNSSVNTLDVRTYFAFHNYLQTLNKTYNYSVFTTWIRSTDDQIPQMIEIPGNTNNFDCSVISNNLFGLHNVLLNSNQTVINEIFDEELQGLYLNSTNVILYAINSYISKTHPDIAFLYYPSVYDFYWFVARNVHLLNSNYDKIPNQLIKVVADALNKSMKNQGTIYLLNNTLADKDGNLYWQEFLGIYNNKTYNEDVTFSTVMALNALIDTWTISKTDENGKVKRIFDSLTPQNVTDTIQKGMQTLLKKNSFSNSNQNAFFSGSFKSLNTISFYPMNVNHFINGTEFDPHTAQMDILHQIAGVRGVINSDEYQQMLKQKWFNLTTIQYFTGYSSQYISYPYWSSPAITFSMGMSLISKYQSIENIQSNV</sequence>
<proteinExistence type="predicted"/>
<accession>Q233W1</accession>
<dbReference type="AlphaFoldDB" id="Q233W1"/>
<keyword evidence="1" id="KW-0732">Signal</keyword>